<keyword evidence="2" id="KW-0645">Protease</keyword>
<keyword evidence="2" id="KW-0378">Hydrolase</keyword>
<dbReference type="PANTHER" id="PTHR36842:SF1">
    <property type="entry name" value="PROTEIN TOLB"/>
    <property type="match status" value="1"/>
</dbReference>
<dbReference type="Gene3D" id="2.120.10.30">
    <property type="entry name" value="TolB, C-terminal domain"/>
    <property type="match status" value="1"/>
</dbReference>
<proteinExistence type="predicted"/>
<dbReference type="EMBL" id="FQVT01000023">
    <property type="protein sequence ID" value="SHG70008.1"/>
    <property type="molecule type" value="Genomic_DNA"/>
</dbReference>
<dbReference type="SUPFAM" id="SSF49464">
    <property type="entry name" value="Carboxypeptidase regulatory domain-like"/>
    <property type="match status" value="1"/>
</dbReference>
<dbReference type="InterPro" id="IPR008969">
    <property type="entry name" value="CarboxyPept-like_regulatory"/>
</dbReference>
<sequence>MRKISYILSFLFLAVIYSCSEDTIDNISTGTITGTVVTDGNFEPVQNAKISTNPATSTVFTDKNGKFKIADIPAVEYSVQARKDSLLTQFQGAEVLPDAEVNIVFEMKTEQSNNQSPETPNLIAPNDNAEALPIALDFVWEASDAEGDELTYQLEIKNDRNNEILRFSEISDTTYRVDSLKYGYKYFWQIRANDGTNEDVLSEVFTFKTLQFPKSRIAYAKKVNGNNVIFSRDLNEEEYQLTSSEENSFRPRKNRRTNKIAFLRTVGTQTQLFTMNLDGSNQKQITENIPLNAFNLNQIDFSWANDGATLYYPNFDKLYKVNADGSGTELVYKEPNGKFITEVDVSDDNSRIALLTNGVDGYNAEIYIIDKQGRRINTVIENEAGALGGLNISVDNKRVLYTRDVSGFETDDYRRLNSQLFIHNLETGTTKNISTNKTEGTNDLDPRFSPNEAEVIFVNTSNDGVSAPSVLATQINPGSSEEVRTVLYENAVMPDWE</sequence>
<organism evidence="2 3">
    <name type="scientific">Salegentibacter echinorum</name>
    <dbReference type="NCBI Taxonomy" id="1073325"/>
    <lineage>
        <taxon>Bacteria</taxon>
        <taxon>Pseudomonadati</taxon>
        <taxon>Bacteroidota</taxon>
        <taxon>Flavobacteriia</taxon>
        <taxon>Flavobacteriales</taxon>
        <taxon>Flavobacteriaceae</taxon>
        <taxon>Salegentibacter</taxon>
    </lineage>
</organism>
<dbReference type="InterPro" id="IPR013783">
    <property type="entry name" value="Ig-like_fold"/>
</dbReference>
<evidence type="ECO:0000313" key="3">
    <source>
        <dbReference type="Proteomes" id="UP000183945"/>
    </source>
</evidence>
<feature type="signal peptide" evidence="1">
    <location>
        <begin position="1"/>
        <end position="20"/>
    </location>
</feature>
<keyword evidence="2" id="KW-0121">Carboxypeptidase</keyword>
<name>A0A1M5LYA4_SALEC</name>
<gene>
    <name evidence="2" type="ORF">SAMN05444483_12312</name>
</gene>
<dbReference type="Pfam" id="PF13620">
    <property type="entry name" value="CarboxypepD_reg"/>
    <property type="match status" value="1"/>
</dbReference>
<dbReference type="SUPFAM" id="SSF49265">
    <property type="entry name" value="Fibronectin type III"/>
    <property type="match status" value="1"/>
</dbReference>
<dbReference type="SUPFAM" id="SSF69304">
    <property type="entry name" value="Tricorn protease N-terminal domain"/>
    <property type="match status" value="1"/>
</dbReference>
<reference evidence="3" key="1">
    <citation type="submission" date="2016-11" db="EMBL/GenBank/DDBJ databases">
        <authorList>
            <person name="Varghese N."/>
            <person name="Submissions S."/>
        </authorList>
    </citation>
    <scope>NUCLEOTIDE SEQUENCE [LARGE SCALE GENOMIC DNA]</scope>
    <source>
        <strain evidence="3">DSM 24579</strain>
    </source>
</reference>
<evidence type="ECO:0000313" key="2">
    <source>
        <dbReference type="EMBL" id="SHG70008.1"/>
    </source>
</evidence>
<dbReference type="PROSITE" id="PS51257">
    <property type="entry name" value="PROKAR_LIPOPROTEIN"/>
    <property type="match status" value="1"/>
</dbReference>
<feature type="chain" id="PRO_5012454711" evidence="1">
    <location>
        <begin position="21"/>
        <end position="497"/>
    </location>
</feature>
<dbReference type="Proteomes" id="UP000183945">
    <property type="component" value="Unassembled WGS sequence"/>
</dbReference>
<protein>
    <submittedName>
        <fullName evidence="2">Carboxypeptidase regulatory-like domain-containing protein</fullName>
    </submittedName>
</protein>
<dbReference type="AlphaFoldDB" id="A0A1M5LYA4"/>
<dbReference type="InterPro" id="IPR011042">
    <property type="entry name" value="6-blade_b-propeller_TolB-like"/>
</dbReference>
<dbReference type="Gene3D" id="2.60.40.10">
    <property type="entry name" value="Immunoglobulins"/>
    <property type="match status" value="1"/>
</dbReference>
<accession>A0A1M5LYA4</accession>
<keyword evidence="1" id="KW-0732">Signal</keyword>
<dbReference type="Gene3D" id="2.60.40.1120">
    <property type="entry name" value="Carboxypeptidase-like, regulatory domain"/>
    <property type="match status" value="1"/>
</dbReference>
<dbReference type="PANTHER" id="PTHR36842">
    <property type="entry name" value="PROTEIN TOLB HOMOLOG"/>
    <property type="match status" value="1"/>
</dbReference>
<dbReference type="InterPro" id="IPR036116">
    <property type="entry name" value="FN3_sf"/>
</dbReference>
<evidence type="ECO:0000256" key="1">
    <source>
        <dbReference type="SAM" id="SignalP"/>
    </source>
</evidence>
<dbReference type="RefSeq" id="WP_072881806.1">
    <property type="nucleotide sequence ID" value="NZ_FQVT01000023.1"/>
</dbReference>
<dbReference type="OrthoDB" id="9815657at2"/>
<dbReference type="STRING" id="1073325.SAMN05444483_12312"/>
<keyword evidence="3" id="KW-1185">Reference proteome</keyword>
<dbReference type="GO" id="GO:0004180">
    <property type="term" value="F:carboxypeptidase activity"/>
    <property type="evidence" value="ECO:0007669"/>
    <property type="project" value="UniProtKB-KW"/>
</dbReference>